<proteinExistence type="predicted"/>
<feature type="domain" description="Cytochrome c" evidence="8">
    <location>
        <begin position="390"/>
        <end position="494"/>
    </location>
</feature>
<dbReference type="GO" id="GO:0020037">
    <property type="term" value="F:heme binding"/>
    <property type="evidence" value="ECO:0007669"/>
    <property type="project" value="InterPro"/>
</dbReference>
<dbReference type="InterPro" id="IPR051395">
    <property type="entry name" value="Cytochrome_c_Peroxidase/MauG"/>
</dbReference>
<evidence type="ECO:0000256" key="2">
    <source>
        <dbReference type="ARBA" id="ARBA00022617"/>
    </source>
</evidence>
<keyword evidence="6 7" id="KW-0408">Iron</keyword>
<evidence type="ECO:0000256" key="7">
    <source>
        <dbReference type="PROSITE-ProRule" id="PRU00433"/>
    </source>
</evidence>
<dbReference type="InterPro" id="IPR036909">
    <property type="entry name" value="Cyt_c-like_dom_sf"/>
</dbReference>
<dbReference type="Pfam" id="PF23749">
    <property type="entry name" value="DUF7165"/>
    <property type="match status" value="1"/>
</dbReference>
<evidence type="ECO:0000259" key="8">
    <source>
        <dbReference type="PROSITE" id="PS51007"/>
    </source>
</evidence>
<evidence type="ECO:0000256" key="1">
    <source>
        <dbReference type="ARBA" id="ARBA00004196"/>
    </source>
</evidence>
<dbReference type="Proteomes" id="UP000316095">
    <property type="component" value="Unassembled WGS sequence"/>
</dbReference>
<evidence type="ECO:0000256" key="3">
    <source>
        <dbReference type="ARBA" id="ARBA00022723"/>
    </source>
</evidence>
<dbReference type="GO" id="GO:0004130">
    <property type="term" value="F:cytochrome-c peroxidase activity"/>
    <property type="evidence" value="ECO:0007669"/>
    <property type="project" value="TreeGrafter"/>
</dbReference>
<dbReference type="GO" id="GO:0046872">
    <property type="term" value="F:metal ion binding"/>
    <property type="evidence" value="ECO:0007669"/>
    <property type="project" value="UniProtKB-KW"/>
</dbReference>
<keyword evidence="2 7" id="KW-0349">Heme</keyword>
<dbReference type="InterPro" id="IPR004852">
    <property type="entry name" value="Di-haem_cyt_c_peroxidsae"/>
</dbReference>
<protein>
    <submittedName>
        <fullName evidence="9">Lactonase, 7-bladed beta-propeller</fullName>
    </submittedName>
</protein>
<dbReference type="Gene3D" id="2.130.10.10">
    <property type="entry name" value="YVTN repeat-like/Quinoprotein amine dehydrogenase"/>
    <property type="match status" value="2"/>
</dbReference>
<keyword evidence="4" id="KW-0732">Signal</keyword>
<dbReference type="EMBL" id="SJPG01000001">
    <property type="protein sequence ID" value="TWT59911.1"/>
    <property type="molecule type" value="Genomic_DNA"/>
</dbReference>
<dbReference type="GO" id="GO:0030313">
    <property type="term" value="C:cell envelope"/>
    <property type="evidence" value="ECO:0007669"/>
    <property type="project" value="UniProtKB-SubCell"/>
</dbReference>
<dbReference type="AlphaFoldDB" id="A0A5C5XBW0"/>
<dbReference type="PANTHER" id="PTHR30600">
    <property type="entry name" value="CYTOCHROME C PEROXIDASE-RELATED"/>
    <property type="match status" value="1"/>
</dbReference>
<dbReference type="InterPro" id="IPR009056">
    <property type="entry name" value="Cyt_c-like_dom"/>
</dbReference>
<keyword evidence="5" id="KW-0560">Oxidoreductase</keyword>
<gene>
    <name evidence="9" type="ORF">Pan54_06220</name>
</gene>
<name>A0A5C5XBW0_9PLAN</name>
<dbReference type="InterPro" id="IPR011047">
    <property type="entry name" value="Quinoprotein_ADH-like_sf"/>
</dbReference>
<dbReference type="SUPFAM" id="SSF50974">
    <property type="entry name" value="Nitrous oxide reductase, N-terminal domain"/>
    <property type="match status" value="1"/>
</dbReference>
<dbReference type="InterPro" id="IPR055589">
    <property type="entry name" value="DUF7165"/>
</dbReference>
<dbReference type="InterPro" id="IPR015943">
    <property type="entry name" value="WD40/YVTN_repeat-like_dom_sf"/>
</dbReference>
<feature type="domain" description="Cytochrome c" evidence="8">
    <location>
        <begin position="509"/>
        <end position="611"/>
    </location>
</feature>
<organism evidence="9 10">
    <name type="scientific">Rubinisphaera italica</name>
    <dbReference type="NCBI Taxonomy" id="2527969"/>
    <lineage>
        <taxon>Bacteria</taxon>
        <taxon>Pseudomonadati</taxon>
        <taxon>Planctomycetota</taxon>
        <taxon>Planctomycetia</taxon>
        <taxon>Planctomycetales</taxon>
        <taxon>Planctomycetaceae</taxon>
        <taxon>Rubinisphaera</taxon>
    </lineage>
</organism>
<accession>A0A5C5XBW0</accession>
<evidence type="ECO:0000256" key="4">
    <source>
        <dbReference type="ARBA" id="ARBA00022729"/>
    </source>
</evidence>
<reference evidence="9 10" key="1">
    <citation type="submission" date="2019-02" db="EMBL/GenBank/DDBJ databases">
        <title>Deep-cultivation of Planctomycetes and their phenomic and genomic characterization uncovers novel biology.</title>
        <authorList>
            <person name="Wiegand S."/>
            <person name="Jogler M."/>
            <person name="Boedeker C."/>
            <person name="Pinto D."/>
            <person name="Vollmers J."/>
            <person name="Rivas-Marin E."/>
            <person name="Kohn T."/>
            <person name="Peeters S.H."/>
            <person name="Heuer A."/>
            <person name="Rast P."/>
            <person name="Oberbeckmann S."/>
            <person name="Bunk B."/>
            <person name="Jeske O."/>
            <person name="Meyerdierks A."/>
            <person name="Storesund J.E."/>
            <person name="Kallscheuer N."/>
            <person name="Luecker S."/>
            <person name="Lage O.M."/>
            <person name="Pohl T."/>
            <person name="Merkel B.J."/>
            <person name="Hornburger P."/>
            <person name="Mueller R.-W."/>
            <person name="Bruemmer F."/>
            <person name="Labrenz M."/>
            <person name="Spormann A.M."/>
            <person name="Op Den Camp H."/>
            <person name="Overmann J."/>
            <person name="Amann R."/>
            <person name="Jetten M.S.M."/>
            <person name="Mascher T."/>
            <person name="Medema M.H."/>
            <person name="Devos D.P."/>
            <person name="Kaster A.-K."/>
            <person name="Ovreas L."/>
            <person name="Rohde M."/>
            <person name="Galperin M.Y."/>
            <person name="Jogler C."/>
        </authorList>
    </citation>
    <scope>NUCLEOTIDE SEQUENCE [LARGE SCALE GENOMIC DNA]</scope>
    <source>
        <strain evidence="9 10">Pan54</strain>
    </source>
</reference>
<keyword evidence="3 7" id="KW-0479">Metal-binding</keyword>
<dbReference type="InterPro" id="IPR011045">
    <property type="entry name" value="N2O_reductase_N"/>
</dbReference>
<evidence type="ECO:0000313" key="10">
    <source>
        <dbReference type="Proteomes" id="UP000316095"/>
    </source>
</evidence>
<dbReference type="PANTHER" id="PTHR30600:SF10">
    <property type="entry name" value="BLL6722 PROTEIN"/>
    <property type="match status" value="1"/>
</dbReference>
<dbReference type="SUPFAM" id="SSF50998">
    <property type="entry name" value="Quinoprotein alcohol dehydrogenase-like"/>
    <property type="match status" value="1"/>
</dbReference>
<dbReference type="Pfam" id="PF00034">
    <property type="entry name" value="Cytochrom_C"/>
    <property type="match status" value="1"/>
</dbReference>
<sequence length="611" mass="66631">MLQCSFGSLLSTATTAFTILFSLLLHSPISLCADQSTLVDIAHRSPVDVVLAKDESWLVTANETSDSITLVDLVSGNCIDELKCGGQPASIVLCLNGQHLLVSCTGSGEILLVQIDQSKLLKKATISVGYEPVGLTVTPDGQTAFVGLTATGEVAQLNLQEARVEQKFAVGAWPRYLAISPDGTRLAIACSGDSKIVVADAIKGEVLYEERLIGGINIGHMQCSEDGKYVYFPWMVYRSNPITVGNIQRGWVLASRIGRVRLDGPAYREAISLDVPQMAIADPHGLAMSSDGNRLVVSASGTHELLIYRRPDLPFIGAGGPGDLIDSTLLRDRDIFSRVDVGGRPMGMAISADNKTVYVANYINDSVQKVDVESRKIVQEISLGRTPEKTLARHGMELFYDGQRSLDQWYSCHSCHYNSGVNSKAMDTMNDGSTLTMKTVLPLYHLQQTSPWTWHGWQSDLQDAMHTSFTTTMLGNSINDEEARAVMAYLNELQLPQNPFRNPDGSLTEAAVRGEKIFRSEQAACASCHNGPYFTDGKIHDVGLGSAEDYYNGYNTPTLIGLYRKVRYLHDGRSKSLEDVLTGDHAPEKVSGERALSPEELSDLVAYLKSL</sequence>
<dbReference type="Gene3D" id="1.10.760.10">
    <property type="entry name" value="Cytochrome c-like domain"/>
    <property type="match status" value="2"/>
</dbReference>
<comment type="subcellular location">
    <subcellularLocation>
        <location evidence="1">Cell envelope</location>
    </subcellularLocation>
</comment>
<evidence type="ECO:0000256" key="6">
    <source>
        <dbReference type="ARBA" id="ARBA00023004"/>
    </source>
</evidence>
<dbReference type="Pfam" id="PF03150">
    <property type="entry name" value="CCP_MauG"/>
    <property type="match status" value="1"/>
</dbReference>
<keyword evidence="10" id="KW-1185">Reference proteome</keyword>
<dbReference type="GO" id="GO:0009055">
    <property type="term" value="F:electron transfer activity"/>
    <property type="evidence" value="ECO:0007669"/>
    <property type="project" value="InterPro"/>
</dbReference>
<dbReference type="RefSeq" id="WP_146502088.1">
    <property type="nucleotide sequence ID" value="NZ_SJPG01000001.1"/>
</dbReference>
<evidence type="ECO:0000313" key="9">
    <source>
        <dbReference type="EMBL" id="TWT59911.1"/>
    </source>
</evidence>
<comment type="caution">
    <text evidence="9">The sequence shown here is derived from an EMBL/GenBank/DDBJ whole genome shotgun (WGS) entry which is preliminary data.</text>
</comment>
<dbReference type="OrthoDB" id="9772811at2"/>
<dbReference type="PROSITE" id="PS51007">
    <property type="entry name" value="CYTC"/>
    <property type="match status" value="2"/>
</dbReference>
<evidence type="ECO:0000256" key="5">
    <source>
        <dbReference type="ARBA" id="ARBA00023002"/>
    </source>
</evidence>
<dbReference type="SUPFAM" id="SSF46626">
    <property type="entry name" value="Cytochrome c"/>
    <property type="match status" value="2"/>
</dbReference>